<dbReference type="EMBL" id="JQCR01000002">
    <property type="protein sequence ID" value="KGE18661.1"/>
    <property type="molecule type" value="Genomic_DNA"/>
</dbReference>
<keyword evidence="3" id="KW-1003">Cell membrane</keyword>
<sequence length="282" mass="31793">MKTAEETKWSLNRVLLLLLFTALAIFALFPIITLAIASFKPAQELLRNGLNLSLDKELLTLSNYTNLFSPKENYVTWYKNSVLITFTFTVLCLLLSSMVGYALAVYKFRFRNFLFVLVLIIMAVPLEIIMLPMYKLAISFHLINNMWGVILPFVVAPLPIFFFRQYAGGLPRDFLDAARVDGCTEYGIFFKIMMPLMAPAFSSMAILQALASWNNFLWPLIVLNSTNKLTIPIGLSTLLTPYGNNYKILIAGSVFAIIPVLIVFVFFQKYFIEGMTAGGVKG</sequence>
<evidence type="ECO:0000256" key="4">
    <source>
        <dbReference type="ARBA" id="ARBA00022692"/>
    </source>
</evidence>
<comment type="similarity">
    <text evidence="7">Belongs to the binding-protein-dependent transport system permease family.</text>
</comment>
<reference evidence="9 10" key="2">
    <citation type="submission" date="2014-10" db="EMBL/GenBank/DDBJ databases">
        <title>Comparative genomics of the Paenibacillus odorifer group.</title>
        <authorList>
            <person name="Tsai Y.-C."/>
            <person name="Martin N."/>
            <person name="Korlach J."/>
            <person name="Wiedmann M."/>
        </authorList>
    </citation>
    <scope>NUCLEOTIDE SEQUENCE [LARGE SCALE GENOMIC DNA]</scope>
    <source>
        <strain evidence="9 10">DSM 18334</strain>
    </source>
</reference>
<dbReference type="eggNOG" id="COG0395">
    <property type="taxonomic scope" value="Bacteria"/>
</dbReference>
<evidence type="ECO:0000256" key="3">
    <source>
        <dbReference type="ARBA" id="ARBA00022475"/>
    </source>
</evidence>
<keyword evidence="2 7" id="KW-0813">Transport</keyword>
<keyword evidence="5 7" id="KW-1133">Transmembrane helix</keyword>
<dbReference type="STRING" id="268407.PWYN_04230"/>
<dbReference type="InterPro" id="IPR035906">
    <property type="entry name" value="MetI-like_sf"/>
</dbReference>
<dbReference type="InterPro" id="IPR000515">
    <property type="entry name" value="MetI-like"/>
</dbReference>
<dbReference type="SUPFAM" id="SSF161098">
    <property type="entry name" value="MetI-like"/>
    <property type="match status" value="1"/>
</dbReference>
<evidence type="ECO:0000256" key="5">
    <source>
        <dbReference type="ARBA" id="ARBA00022989"/>
    </source>
</evidence>
<organism evidence="9 10">
    <name type="scientific">Paenibacillus wynnii</name>
    <dbReference type="NCBI Taxonomy" id="268407"/>
    <lineage>
        <taxon>Bacteria</taxon>
        <taxon>Bacillati</taxon>
        <taxon>Bacillota</taxon>
        <taxon>Bacilli</taxon>
        <taxon>Bacillales</taxon>
        <taxon>Paenibacillaceae</taxon>
        <taxon>Paenibacillus</taxon>
    </lineage>
</organism>
<evidence type="ECO:0000256" key="2">
    <source>
        <dbReference type="ARBA" id="ARBA00022448"/>
    </source>
</evidence>
<feature type="transmembrane region" description="Helical" evidence="7">
    <location>
        <begin position="146"/>
        <end position="167"/>
    </location>
</feature>
<dbReference type="OrthoDB" id="9771544at2"/>
<dbReference type="Gene3D" id="1.10.3720.10">
    <property type="entry name" value="MetI-like"/>
    <property type="match status" value="1"/>
</dbReference>
<comment type="caution">
    <text evidence="9">The sequence shown here is derived from an EMBL/GenBank/DDBJ whole genome shotgun (WGS) entry which is preliminary data.</text>
</comment>
<accession>A0A098M9C9</accession>
<feature type="transmembrane region" description="Helical" evidence="7">
    <location>
        <begin position="248"/>
        <end position="267"/>
    </location>
</feature>
<keyword evidence="4 7" id="KW-0812">Transmembrane</keyword>
<proteinExistence type="inferred from homology"/>
<keyword evidence="10" id="KW-1185">Reference proteome</keyword>
<comment type="subcellular location">
    <subcellularLocation>
        <location evidence="1 7">Cell membrane</location>
        <topology evidence="1 7">Multi-pass membrane protein</topology>
    </subcellularLocation>
</comment>
<dbReference type="PANTHER" id="PTHR43744">
    <property type="entry name" value="ABC TRANSPORTER PERMEASE PROTEIN MG189-RELATED-RELATED"/>
    <property type="match status" value="1"/>
</dbReference>
<dbReference type="Pfam" id="PF00528">
    <property type="entry name" value="BPD_transp_1"/>
    <property type="match status" value="1"/>
</dbReference>
<evidence type="ECO:0000259" key="8">
    <source>
        <dbReference type="PROSITE" id="PS50928"/>
    </source>
</evidence>
<gene>
    <name evidence="9" type="ORF">PWYN_04230</name>
</gene>
<feature type="transmembrane region" description="Helical" evidence="7">
    <location>
        <begin position="82"/>
        <end position="106"/>
    </location>
</feature>
<evidence type="ECO:0000313" key="10">
    <source>
        <dbReference type="Proteomes" id="UP000029734"/>
    </source>
</evidence>
<dbReference type="Proteomes" id="UP000029734">
    <property type="component" value="Unassembled WGS sequence"/>
</dbReference>
<evidence type="ECO:0000313" key="9">
    <source>
        <dbReference type="EMBL" id="KGE18661.1"/>
    </source>
</evidence>
<dbReference type="PANTHER" id="PTHR43744:SF2">
    <property type="entry name" value="ARABINOOLIGOSACCHARIDES TRANSPORT SYSTEM PERMEASE PROTEIN ARAQ"/>
    <property type="match status" value="1"/>
</dbReference>
<evidence type="ECO:0000256" key="6">
    <source>
        <dbReference type="ARBA" id="ARBA00023136"/>
    </source>
</evidence>
<keyword evidence="6 7" id="KW-0472">Membrane</keyword>
<dbReference type="PROSITE" id="PS50928">
    <property type="entry name" value="ABC_TM1"/>
    <property type="match status" value="1"/>
</dbReference>
<name>A0A098M9C9_9BACL</name>
<reference evidence="9 10" key="1">
    <citation type="submission" date="2014-08" db="EMBL/GenBank/DDBJ databases">
        <authorList>
            <person name="den Bakker H.C."/>
        </authorList>
    </citation>
    <scope>NUCLEOTIDE SEQUENCE [LARGE SCALE GENOMIC DNA]</scope>
    <source>
        <strain evidence="9 10">DSM 18334</strain>
    </source>
</reference>
<evidence type="ECO:0000256" key="7">
    <source>
        <dbReference type="RuleBase" id="RU363032"/>
    </source>
</evidence>
<dbReference type="AlphaFoldDB" id="A0A098M9C9"/>
<dbReference type="GO" id="GO:0055085">
    <property type="term" value="P:transmembrane transport"/>
    <property type="evidence" value="ECO:0007669"/>
    <property type="project" value="InterPro"/>
</dbReference>
<feature type="transmembrane region" description="Helical" evidence="7">
    <location>
        <begin position="113"/>
        <end position="134"/>
    </location>
</feature>
<protein>
    <submittedName>
        <fullName evidence="9">Arabinose transporter permease</fullName>
    </submittedName>
</protein>
<evidence type="ECO:0000256" key="1">
    <source>
        <dbReference type="ARBA" id="ARBA00004651"/>
    </source>
</evidence>
<feature type="transmembrane region" description="Helical" evidence="7">
    <location>
        <begin position="188"/>
        <end position="211"/>
    </location>
</feature>
<dbReference type="RefSeq" id="WP_036648800.1">
    <property type="nucleotide sequence ID" value="NZ_JQCR01000002.1"/>
</dbReference>
<dbReference type="CDD" id="cd06261">
    <property type="entry name" value="TM_PBP2"/>
    <property type="match status" value="1"/>
</dbReference>
<dbReference type="GO" id="GO:0005886">
    <property type="term" value="C:plasma membrane"/>
    <property type="evidence" value="ECO:0007669"/>
    <property type="project" value="UniProtKB-SubCell"/>
</dbReference>
<feature type="domain" description="ABC transmembrane type-1" evidence="8">
    <location>
        <begin position="78"/>
        <end position="267"/>
    </location>
</feature>